<gene>
    <name evidence="6" type="ORF">SAMN05660976_07000</name>
</gene>
<dbReference type="PROSITE" id="PS00166">
    <property type="entry name" value="ENOYL_COA_HYDRATASE"/>
    <property type="match status" value="1"/>
</dbReference>
<dbReference type="Proteomes" id="UP000198953">
    <property type="component" value="Unassembled WGS sequence"/>
</dbReference>
<dbReference type="Pfam" id="PF00378">
    <property type="entry name" value="ECH_1"/>
    <property type="match status" value="1"/>
</dbReference>
<dbReference type="InterPro" id="IPR029045">
    <property type="entry name" value="ClpP/crotonase-like_dom_sf"/>
</dbReference>
<accession>A0A1H8EKT3</accession>
<organism evidence="6 7">
    <name type="scientific">Nonomuraea pusilla</name>
    <dbReference type="NCBI Taxonomy" id="46177"/>
    <lineage>
        <taxon>Bacteria</taxon>
        <taxon>Bacillati</taxon>
        <taxon>Actinomycetota</taxon>
        <taxon>Actinomycetes</taxon>
        <taxon>Streptosporangiales</taxon>
        <taxon>Streptosporangiaceae</taxon>
        <taxon>Nonomuraea</taxon>
    </lineage>
</organism>
<evidence type="ECO:0000256" key="1">
    <source>
        <dbReference type="ARBA" id="ARBA00005254"/>
    </source>
</evidence>
<dbReference type="RefSeq" id="WP_055504184.1">
    <property type="nucleotide sequence ID" value="NZ_BBZG01000002.1"/>
</dbReference>
<dbReference type="InterPro" id="IPR001753">
    <property type="entry name" value="Enoyl-CoA_hydra/iso"/>
</dbReference>
<dbReference type="Gene3D" id="1.10.12.10">
    <property type="entry name" value="Lyase 2-enoyl-coa Hydratase, Chain A, domain 2"/>
    <property type="match status" value="1"/>
</dbReference>
<evidence type="ECO:0000256" key="2">
    <source>
        <dbReference type="ARBA" id="ARBA00023239"/>
    </source>
</evidence>
<dbReference type="OrthoDB" id="9775794at2"/>
<reference evidence="6 7" key="1">
    <citation type="submission" date="2016-10" db="EMBL/GenBank/DDBJ databases">
        <authorList>
            <person name="de Groot N.N."/>
        </authorList>
    </citation>
    <scope>NUCLEOTIDE SEQUENCE [LARGE SCALE GENOMIC DNA]</scope>
    <source>
        <strain evidence="6 7">DSM 43357</strain>
    </source>
</reference>
<comment type="catalytic activity">
    <reaction evidence="4">
        <text>a 4-saturated-(3S)-3-hydroxyacyl-CoA = a (3E)-enoyl-CoA + H2O</text>
        <dbReference type="Rhea" id="RHEA:20724"/>
        <dbReference type="ChEBI" id="CHEBI:15377"/>
        <dbReference type="ChEBI" id="CHEBI:58521"/>
        <dbReference type="ChEBI" id="CHEBI:137480"/>
        <dbReference type="EC" id="4.2.1.17"/>
    </reaction>
</comment>
<comment type="similarity">
    <text evidence="1 5">Belongs to the enoyl-CoA hydratase/isomerase family.</text>
</comment>
<dbReference type="PANTHER" id="PTHR11941:SF54">
    <property type="entry name" value="ENOYL-COA HYDRATASE, MITOCHONDRIAL"/>
    <property type="match status" value="1"/>
</dbReference>
<dbReference type="InterPro" id="IPR018376">
    <property type="entry name" value="Enoyl-CoA_hyd/isom_CS"/>
</dbReference>
<keyword evidence="2" id="KW-0456">Lyase</keyword>
<name>A0A1H8EKT3_9ACTN</name>
<keyword evidence="7" id="KW-1185">Reference proteome</keyword>
<evidence type="ECO:0000256" key="5">
    <source>
        <dbReference type="RuleBase" id="RU003707"/>
    </source>
</evidence>
<evidence type="ECO:0000256" key="4">
    <source>
        <dbReference type="ARBA" id="ARBA00023717"/>
    </source>
</evidence>
<dbReference type="AlphaFoldDB" id="A0A1H8EKT3"/>
<dbReference type="InterPro" id="IPR014748">
    <property type="entry name" value="Enoyl-CoA_hydra_C"/>
</dbReference>
<proteinExistence type="inferred from homology"/>
<dbReference type="GO" id="GO:0004300">
    <property type="term" value="F:enoyl-CoA hydratase activity"/>
    <property type="evidence" value="ECO:0007669"/>
    <property type="project" value="UniProtKB-EC"/>
</dbReference>
<evidence type="ECO:0000256" key="3">
    <source>
        <dbReference type="ARBA" id="ARBA00023709"/>
    </source>
</evidence>
<comment type="catalytic activity">
    <reaction evidence="3">
        <text>a (3S)-3-hydroxyacyl-CoA = a (2E)-enoyl-CoA + H2O</text>
        <dbReference type="Rhea" id="RHEA:16105"/>
        <dbReference type="ChEBI" id="CHEBI:15377"/>
        <dbReference type="ChEBI" id="CHEBI:57318"/>
        <dbReference type="ChEBI" id="CHEBI:58856"/>
        <dbReference type="EC" id="4.2.1.17"/>
    </reaction>
</comment>
<protein>
    <submittedName>
        <fullName evidence="6">Crotonobetainyl-CoA hydratase</fullName>
    </submittedName>
</protein>
<evidence type="ECO:0000313" key="6">
    <source>
        <dbReference type="EMBL" id="SEN19418.1"/>
    </source>
</evidence>
<dbReference type="GO" id="GO:0006635">
    <property type="term" value="P:fatty acid beta-oxidation"/>
    <property type="evidence" value="ECO:0007669"/>
    <property type="project" value="TreeGrafter"/>
</dbReference>
<dbReference type="PANTHER" id="PTHR11941">
    <property type="entry name" value="ENOYL-COA HYDRATASE-RELATED"/>
    <property type="match status" value="1"/>
</dbReference>
<dbReference type="STRING" id="46177.SAMN05660976_07000"/>
<dbReference type="SUPFAM" id="SSF52096">
    <property type="entry name" value="ClpP/crotonase"/>
    <property type="match status" value="1"/>
</dbReference>
<dbReference type="EMBL" id="FOBF01000023">
    <property type="protein sequence ID" value="SEN19418.1"/>
    <property type="molecule type" value="Genomic_DNA"/>
</dbReference>
<dbReference type="Gene3D" id="3.90.226.10">
    <property type="entry name" value="2-enoyl-CoA Hydratase, Chain A, domain 1"/>
    <property type="match status" value="1"/>
</dbReference>
<sequence length="259" mass="28034">MSVHFEVREHVARVTIDRPEVLNAVDDRTHRALVETWERIEADRDVRVVVVTGAGEKAFCVGADMSAAAVGKTGLEYWAALDPDGFGGLSLRTTLDVPVIARVNGYALGGGMEMVLGCDIVVAAEHAQFGLTEPRVGRVALDGGVTQLVRRVPYNQAMGLLLTGRRARAAELERMGLVNEVVPAAELDAAVDRWVADVLACSPSSLRAVKQMVQRTAHLSSQEARAVRLPALMEALDSEDSKEGVLAFQEKRKPVWKGQ</sequence>
<evidence type="ECO:0000313" key="7">
    <source>
        <dbReference type="Proteomes" id="UP000198953"/>
    </source>
</evidence>
<dbReference type="CDD" id="cd06558">
    <property type="entry name" value="crotonase-like"/>
    <property type="match status" value="1"/>
</dbReference>